<dbReference type="Pfam" id="PF02390">
    <property type="entry name" value="Methyltransf_4"/>
    <property type="match status" value="1"/>
</dbReference>
<dbReference type="HAMAP" id="MF_01057">
    <property type="entry name" value="tRNA_methyltr_TrmB"/>
    <property type="match status" value="1"/>
</dbReference>
<evidence type="ECO:0000256" key="7">
    <source>
        <dbReference type="HAMAP-Rule" id="MF_01057"/>
    </source>
</evidence>
<evidence type="ECO:0000256" key="1">
    <source>
        <dbReference type="ARBA" id="ARBA00000142"/>
    </source>
</evidence>
<keyword evidence="3 7" id="KW-0489">Methyltransferase</keyword>
<dbReference type="InterPro" id="IPR055361">
    <property type="entry name" value="tRNA_methyltr_TrmB_bact"/>
</dbReference>
<dbReference type="PROSITE" id="PS51625">
    <property type="entry name" value="SAM_MT_TRMB"/>
    <property type="match status" value="1"/>
</dbReference>
<dbReference type="NCBIfam" id="TIGR00091">
    <property type="entry name" value="tRNA (guanosine(46)-N7)-methyltransferase TrmB"/>
    <property type="match status" value="1"/>
</dbReference>
<feature type="binding site" evidence="7">
    <location>
        <position position="159"/>
    </location>
    <ligand>
        <name>substrate</name>
    </ligand>
</feature>
<dbReference type="PANTHER" id="PTHR23417">
    <property type="entry name" value="3-DEOXY-D-MANNO-OCTULOSONIC-ACID TRANSFERASE/TRNA GUANINE-N 7 - -METHYLTRANSFERASE"/>
    <property type="match status" value="1"/>
</dbReference>
<dbReference type="InterPro" id="IPR003358">
    <property type="entry name" value="tRNA_(Gua-N-7)_MeTrfase_Trmb"/>
</dbReference>
<dbReference type="Proteomes" id="UP001206895">
    <property type="component" value="Unassembled WGS sequence"/>
</dbReference>
<feature type="binding site" evidence="7">
    <location>
        <position position="132"/>
    </location>
    <ligand>
        <name>S-adenosyl-L-methionine</name>
        <dbReference type="ChEBI" id="CHEBI:59789"/>
    </ligand>
</feature>
<feature type="binding site" evidence="7">
    <location>
        <position position="155"/>
    </location>
    <ligand>
        <name>S-adenosyl-L-methionine</name>
        <dbReference type="ChEBI" id="CHEBI:59789"/>
    </ligand>
</feature>
<dbReference type="EC" id="2.1.1.33" evidence="7"/>
<gene>
    <name evidence="7" type="primary">trmB</name>
    <name evidence="8" type="ORF">LX13_002189</name>
</gene>
<name>A0ABT1HH96_9NOCA</name>
<evidence type="ECO:0000256" key="5">
    <source>
        <dbReference type="ARBA" id="ARBA00022691"/>
    </source>
</evidence>
<accession>A0ABT1HH96</accession>
<comment type="catalytic activity">
    <reaction evidence="1 7">
        <text>guanosine(46) in tRNA + S-adenosyl-L-methionine = N(7)-methylguanosine(46) in tRNA + S-adenosyl-L-homocysteine</text>
        <dbReference type="Rhea" id="RHEA:42708"/>
        <dbReference type="Rhea" id="RHEA-COMP:10188"/>
        <dbReference type="Rhea" id="RHEA-COMP:10189"/>
        <dbReference type="ChEBI" id="CHEBI:57856"/>
        <dbReference type="ChEBI" id="CHEBI:59789"/>
        <dbReference type="ChEBI" id="CHEBI:74269"/>
        <dbReference type="ChEBI" id="CHEBI:74480"/>
        <dbReference type="EC" id="2.1.1.33"/>
    </reaction>
</comment>
<evidence type="ECO:0000313" key="8">
    <source>
        <dbReference type="EMBL" id="MCP2176370.1"/>
    </source>
</evidence>
<keyword evidence="6 7" id="KW-0819">tRNA processing</keyword>
<comment type="similarity">
    <text evidence="7">Belongs to the class I-like SAM-binding methyltransferase superfamily. TrmB family.</text>
</comment>
<dbReference type="SUPFAM" id="SSF53335">
    <property type="entry name" value="S-adenosyl-L-methionine-dependent methyltransferases"/>
    <property type="match status" value="1"/>
</dbReference>
<evidence type="ECO:0000313" key="9">
    <source>
        <dbReference type="Proteomes" id="UP001206895"/>
    </source>
</evidence>
<dbReference type="PANTHER" id="PTHR23417:SF14">
    <property type="entry name" value="PENTACOTRIPEPTIDE-REPEAT REGION OF PRORP DOMAIN-CONTAINING PROTEIN"/>
    <property type="match status" value="1"/>
</dbReference>
<feature type="binding site" evidence="7">
    <location>
        <position position="191"/>
    </location>
    <ligand>
        <name>substrate</name>
    </ligand>
</feature>
<keyword evidence="5 7" id="KW-0949">S-adenosyl-L-methionine</keyword>
<dbReference type="Gene3D" id="3.40.50.150">
    <property type="entry name" value="Vaccinia Virus protein VP39"/>
    <property type="match status" value="1"/>
</dbReference>
<organism evidence="8 9">
    <name type="scientific">Williamsia maris</name>
    <dbReference type="NCBI Taxonomy" id="72806"/>
    <lineage>
        <taxon>Bacteria</taxon>
        <taxon>Bacillati</taxon>
        <taxon>Actinomycetota</taxon>
        <taxon>Actinomycetes</taxon>
        <taxon>Mycobacteriales</taxon>
        <taxon>Nocardiaceae</taxon>
        <taxon>Williamsia</taxon>
    </lineage>
</organism>
<evidence type="ECO:0000256" key="2">
    <source>
        <dbReference type="ARBA" id="ARBA00003015"/>
    </source>
</evidence>
<keyword evidence="4 7" id="KW-0808">Transferase</keyword>
<feature type="binding site" evidence="7">
    <location>
        <begin position="225"/>
        <end position="228"/>
    </location>
    <ligand>
        <name>substrate</name>
    </ligand>
</feature>
<evidence type="ECO:0000256" key="6">
    <source>
        <dbReference type="ARBA" id="ARBA00022694"/>
    </source>
</evidence>
<comment type="caution">
    <text evidence="8">The sequence shown here is derived from an EMBL/GenBank/DDBJ whole genome shotgun (WGS) entry which is preliminary data.</text>
</comment>
<feature type="binding site" evidence="7">
    <location>
        <position position="105"/>
    </location>
    <ligand>
        <name>S-adenosyl-L-methionine</name>
        <dbReference type="ChEBI" id="CHEBI:59789"/>
    </ligand>
</feature>
<evidence type="ECO:0000256" key="4">
    <source>
        <dbReference type="ARBA" id="ARBA00022679"/>
    </source>
</evidence>
<sequence>MENTERPAATADPAPLTAEDLRDRARLYPRVTSFRSRRGSLTPAQQHNWETLWPIVGRDATDTRLDLEQWFGRSAPVIMEIGSGTGTSTAAMAKLEPEIDVLAVEVYKPGLAQLLGFIQREDIDNIRIVRGDAVVVLREMVPTAFFAGIRIFFPDPWPKARHHKRRLIQSGTLGLIADAVVDDGVVHIATDHADYAEWIAEELAAQELLVPLEGEAPFSLDRPTTKFEGRADREGRSVTEFVLRRIPRAGDH</sequence>
<comment type="function">
    <text evidence="2 7">Catalyzes the formation of N(7)-methylguanine at position 46 (m7G46) in tRNA.</text>
</comment>
<protein>
    <recommendedName>
        <fullName evidence="7">tRNA (guanine-N(7)-)-methyltransferase</fullName>
        <ecNumber evidence="7">2.1.1.33</ecNumber>
    </recommendedName>
    <alternativeName>
        <fullName evidence="7">tRNA (guanine(46)-N(7))-methyltransferase</fullName>
    </alternativeName>
    <alternativeName>
        <fullName evidence="7">tRNA(m7G46)-methyltransferase</fullName>
    </alternativeName>
</protein>
<evidence type="ECO:0000256" key="3">
    <source>
        <dbReference type="ARBA" id="ARBA00022603"/>
    </source>
</evidence>
<proteinExistence type="inferred from homology"/>
<reference evidence="8 9" key="1">
    <citation type="submission" date="2022-06" db="EMBL/GenBank/DDBJ databases">
        <title>Genomic Encyclopedia of Archaeal and Bacterial Type Strains, Phase II (KMG-II): from individual species to whole genera.</title>
        <authorList>
            <person name="Goeker M."/>
        </authorList>
    </citation>
    <scope>NUCLEOTIDE SEQUENCE [LARGE SCALE GENOMIC DNA]</scope>
    <source>
        <strain evidence="8 9">DSM 44693</strain>
    </source>
</reference>
<dbReference type="InterPro" id="IPR029063">
    <property type="entry name" value="SAM-dependent_MTases_sf"/>
</dbReference>
<dbReference type="EMBL" id="JAMTCJ010000002">
    <property type="protein sequence ID" value="MCP2176370.1"/>
    <property type="molecule type" value="Genomic_DNA"/>
</dbReference>
<comment type="caution">
    <text evidence="7">Lacks conserved residue(s) required for the propagation of feature annotation.</text>
</comment>
<keyword evidence="9" id="KW-1185">Reference proteome</keyword>
<feature type="binding site" evidence="7">
    <location>
        <position position="80"/>
    </location>
    <ligand>
        <name>S-adenosyl-L-methionine</name>
        <dbReference type="ChEBI" id="CHEBI:59789"/>
    </ligand>
</feature>
<comment type="pathway">
    <text evidence="7">tRNA modification; N(7)-methylguanine-tRNA biosynthesis.</text>
</comment>